<evidence type="ECO:0000313" key="2">
    <source>
        <dbReference type="Proteomes" id="UP000290572"/>
    </source>
</evidence>
<reference evidence="1 2" key="1">
    <citation type="submission" date="2018-03" db="EMBL/GenBank/DDBJ databases">
        <title>Draft genome sequence of Rohu Carp (Labeo rohita).</title>
        <authorList>
            <person name="Das P."/>
            <person name="Kushwaha B."/>
            <person name="Joshi C.G."/>
            <person name="Kumar D."/>
            <person name="Nagpure N.S."/>
            <person name="Sahoo L."/>
            <person name="Das S.P."/>
            <person name="Bit A."/>
            <person name="Patnaik S."/>
            <person name="Meher P.K."/>
            <person name="Jayasankar P."/>
            <person name="Koringa P.G."/>
            <person name="Patel N.V."/>
            <person name="Hinsu A.T."/>
            <person name="Kumar R."/>
            <person name="Pandey M."/>
            <person name="Agarwal S."/>
            <person name="Srivastava S."/>
            <person name="Singh M."/>
            <person name="Iquebal M.A."/>
            <person name="Jaiswal S."/>
            <person name="Angadi U.B."/>
            <person name="Kumar N."/>
            <person name="Raza M."/>
            <person name="Shah T.M."/>
            <person name="Rai A."/>
            <person name="Jena J.K."/>
        </authorList>
    </citation>
    <scope>NUCLEOTIDE SEQUENCE [LARGE SCALE GENOMIC DNA]</scope>
    <source>
        <strain evidence="1">DASCIFA01</strain>
        <tissue evidence="1">Testis</tissue>
    </source>
</reference>
<accession>A0A498LEF6</accession>
<dbReference type="Proteomes" id="UP000290572">
    <property type="component" value="Unassembled WGS sequence"/>
</dbReference>
<proteinExistence type="predicted"/>
<evidence type="ECO:0000313" key="1">
    <source>
        <dbReference type="EMBL" id="RXN06669.1"/>
    </source>
</evidence>
<protein>
    <submittedName>
        <fullName evidence="1">Zinc finger MYM-type 1</fullName>
    </submittedName>
</protein>
<gene>
    <name evidence="1" type="ORF">ROHU_012266</name>
</gene>
<comment type="caution">
    <text evidence="1">The sequence shown here is derived from an EMBL/GenBank/DDBJ whole genome shotgun (WGS) entry which is preliminary data.</text>
</comment>
<sequence length="254" mass="29490">METCRFHLKEHDTCREKSAESLDAAGLTKMIVDCLEKHGLDYRNNLVGQGYDGASVMSGSYVHLKWLAVQKDLYPQQQPRELQRLTDKQSITSINTIKHIIRNLATEFDRITTEVLGQSQVCVVDDLSLDECEIFIVTWSEEIKCLRSKYRSHLGKISKVERVRRSLEGLNIRKDQDQKLTEALKDFQWFIHILKSLPKSSVCLEGCARIELLNLYKQWKKGQLISMLPIMDFVMKTLLEEKVHVYHCNLNCIF</sequence>
<dbReference type="EMBL" id="QBIY01013359">
    <property type="protein sequence ID" value="RXN06669.1"/>
    <property type="molecule type" value="Genomic_DNA"/>
</dbReference>
<dbReference type="AlphaFoldDB" id="A0A498LEF6"/>
<name>A0A498LEF6_LABRO</name>
<keyword evidence="2" id="KW-1185">Reference proteome</keyword>
<organism evidence="1 2">
    <name type="scientific">Labeo rohita</name>
    <name type="common">Indian major carp</name>
    <name type="synonym">Cyprinus rohita</name>
    <dbReference type="NCBI Taxonomy" id="84645"/>
    <lineage>
        <taxon>Eukaryota</taxon>
        <taxon>Metazoa</taxon>
        <taxon>Chordata</taxon>
        <taxon>Craniata</taxon>
        <taxon>Vertebrata</taxon>
        <taxon>Euteleostomi</taxon>
        <taxon>Actinopterygii</taxon>
        <taxon>Neopterygii</taxon>
        <taxon>Teleostei</taxon>
        <taxon>Ostariophysi</taxon>
        <taxon>Cypriniformes</taxon>
        <taxon>Cyprinidae</taxon>
        <taxon>Labeoninae</taxon>
        <taxon>Labeonini</taxon>
        <taxon>Labeo</taxon>
    </lineage>
</organism>